<dbReference type="FunFam" id="1.10.510.10:FF:000408">
    <property type="entry name" value="Serine/threonine-protein kinase SSN3"/>
    <property type="match status" value="1"/>
</dbReference>
<keyword evidence="8" id="KW-0479">Metal-binding</keyword>
<feature type="domain" description="Protein kinase" evidence="22">
    <location>
        <begin position="256"/>
        <end position="569"/>
    </location>
</feature>
<dbReference type="Gene3D" id="1.10.510.10">
    <property type="entry name" value="Transferase(Phosphotransferase) domain 1"/>
    <property type="match status" value="1"/>
</dbReference>
<dbReference type="SMART" id="SM00220">
    <property type="entry name" value="S_TKc"/>
    <property type="match status" value="1"/>
</dbReference>
<feature type="compositionally biased region" description="Low complexity" evidence="21">
    <location>
        <begin position="135"/>
        <end position="149"/>
    </location>
</feature>
<keyword evidence="9" id="KW-0547">Nucleotide-binding</keyword>
<evidence type="ECO:0000256" key="9">
    <source>
        <dbReference type="ARBA" id="ARBA00022741"/>
    </source>
</evidence>
<evidence type="ECO:0000256" key="7">
    <source>
        <dbReference type="ARBA" id="ARBA00022679"/>
    </source>
</evidence>
<keyword evidence="6" id="KW-0723">Serine/threonine-protein kinase</keyword>
<comment type="similarity">
    <text evidence="2">Belongs to the protein kinase superfamily. CMGC Ser/Thr protein kinase family. CDC2/CDKX subfamily.</text>
</comment>
<evidence type="ECO:0000256" key="1">
    <source>
        <dbReference type="ARBA" id="ARBA00004123"/>
    </source>
</evidence>
<dbReference type="PROSITE" id="PS50011">
    <property type="entry name" value="PROTEIN_KINASE_DOM"/>
    <property type="match status" value="1"/>
</dbReference>
<dbReference type="GO" id="GO:0000307">
    <property type="term" value="C:cyclin-dependent protein kinase holoenzyme complex"/>
    <property type="evidence" value="ECO:0007669"/>
    <property type="project" value="UniProtKB-ARBA"/>
</dbReference>
<dbReference type="Pfam" id="PF00069">
    <property type="entry name" value="Pkinase"/>
    <property type="match status" value="1"/>
</dbReference>
<evidence type="ECO:0000256" key="12">
    <source>
        <dbReference type="ARBA" id="ARBA00022842"/>
    </source>
</evidence>
<dbReference type="Proteomes" id="UP000092321">
    <property type="component" value="Unassembled WGS sequence"/>
</dbReference>
<evidence type="ECO:0000256" key="6">
    <source>
        <dbReference type="ARBA" id="ARBA00022527"/>
    </source>
</evidence>
<evidence type="ECO:0000256" key="18">
    <source>
        <dbReference type="ARBA" id="ARBA00047811"/>
    </source>
</evidence>
<feature type="compositionally biased region" description="Basic and acidic residues" evidence="21">
    <location>
        <begin position="219"/>
        <end position="228"/>
    </location>
</feature>
<dbReference type="PROSITE" id="PS00108">
    <property type="entry name" value="PROTEIN_KINASE_ST"/>
    <property type="match status" value="1"/>
</dbReference>
<evidence type="ECO:0000256" key="5">
    <source>
        <dbReference type="ARBA" id="ARBA00022491"/>
    </source>
</evidence>
<feature type="region of interest" description="Disordered" evidence="21">
    <location>
        <begin position="610"/>
        <end position="644"/>
    </location>
</feature>
<gene>
    <name evidence="23" type="ORF">HANVADRAFT_51866</name>
</gene>
<dbReference type="EC" id="2.7.11.22" evidence="4"/>
<evidence type="ECO:0000256" key="21">
    <source>
        <dbReference type="SAM" id="MobiDB-lite"/>
    </source>
</evidence>
<feature type="compositionally biased region" description="Basic and acidic residues" evidence="21">
    <location>
        <begin position="177"/>
        <end position="187"/>
    </location>
</feature>
<evidence type="ECO:0000256" key="16">
    <source>
        <dbReference type="ARBA" id="ARBA00023242"/>
    </source>
</evidence>
<dbReference type="GO" id="GO:0008353">
    <property type="term" value="F:RNA polymerase II CTD heptapeptide repeat kinase activity"/>
    <property type="evidence" value="ECO:0007669"/>
    <property type="project" value="UniProtKB-EC"/>
</dbReference>
<keyword evidence="24" id="KW-1185">Reference proteome</keyword>
<accession>A0A1B7THE3</accession>
<feature type="compositionally biased region" description="Low complexity" evidence="21">
    <location>
        <begin position="832"/>
        <end position="845"/>
    </location>
</feature>
<dbReference type="InterPro" id="IPR011009">
    <property type="entry name" value="Kinase-like_dom_sf"/>
</dbReference>
<evidence type="ECO:0000256" key="14">
    <source>
        <dbReference type="ARBA" id="ARBA00023159"/>
    </source>
</evidence>
<dbReference type="GO" id="GO:0004693">
    <property type="term" value="F:cyclin-dependent protein serine/threonine kinase activity"/>
    <property type="evidence" value="ECO:0007669"/>
    <property type="project" value="UniProtKB-EC"/>
</dbReference>
<evidence type="ECO:0000256" key="3">
    <source>
        <dbReference type="ARBA" id="ARBA00012409"/>
    </source>
</evidence>
<evidence type="ECO:0000313" key="23">
    <source>
        <dbReference type="EMBL" id="OBA28156.1"/>
    </source>
</evidence>
<dbReference type="EMBL" id="LXPE01000005">
    <property type="protein sequence ID" value="OBA28156.1"/>
    <property type="molecule type" value="Genomic_DNA"/>
</dbReference>
<evidence type="ECO:0000259" key="22">
    <source>
        <dbReference type="PROSITE" id="PS50011"/>
    </source>
</evidence>
<dbReference type="GO" id="GO:0046872">
    <property type="term" value="F:metal ion binding"/>
    <property type="evidence" value="ECO:0007669"/>
    <property type="project" value="UniProtKB-KW"/>
</dbReference>
<dbReference type="PANTHER" id="PTHR24056:SF495">
    <property type="entry name" value="CYCLIN-DEPENDENT KINASE 8-RELATED"/>
    <property type="match status" value="1"/>
</dbReference>
<evidence type="ECO:0000256" key="11">
    <source>
        <dbReference type="ARBA" id="ARBA00022840"/>
    </source>
</evidence>
<evidence type="ECO:0000256" key="15">
    <source>
        <dbReference type="ARBA" id="ARBA00023163"/>
    </source>
</evidence>
<dbReference type="GO" id="GO:0005524">
    <property type="term" value="F:ATP binding"/>
    <property type="evidence" value="ECO:0007669"/>
    <property type="project" value="UniProtKB-KW"/>
</dbReference>
<evidence type="ECO:0000256" key="17">
    <source>
        <dbReference type="ARBA" id="ARBA00041823"/>
    </source>
</evidence>
<keyword evidence="13" id="KW-0805">Transcription regulation</keyword>
<feature type="region of interest" description="Disordered" evidence="21">
    <location>
        <begin position="832"/>
        <end position="866"/>
    </location>
</feature>
<keyword evidence="16" id="KW-0539">Nucleus</keyword>
<keyword evidence="11" id="KW-0067">ATP-binding</keyword>
<dbReference type="AlphaFoldDB" id="A0A1B7THE3"/>
<dbReference type="InterPro" id="IPR000719">
    <property type="entry name" value="Prot_kinase_dom"/>
</dbReference>
<feature type="compositionally biased region" description="Basic and acidic residues" evidence="21">
    <location>
        <begin position="855"/>
        <end position="866"/>
    </location>
</feature>
<evidence type="ECO:0000256" key="2">
    <source>
        <dbReference type="ARBA" id="ARBA00006485"/>
    </source>
</evidence>
<keyword evidence="5" id="KW-0678">Repressor</keyword>
<comment type="subcellular location">
    <subcellularLocation>
        <location evidence="1">Nucleus</location>
    </subcellularLocation>
</comment>
<dbReference type="SUPFAM" id="SSF56112">
    <property type="entry name" value="Protein kinase-like (PK-like)"/>
    <property type="match status" value="1"/>
</dbReference>
<reference evidence="24" key="1">
    <citation type="journal article" date="2016" name="Proc. Natl. Acad. Sci. U.S.A.">
        <title>Comparative genomics of biotechnologically important yeasts.</title>
        <authorList>
            <person name="Riley R."/>
            <person name="Haridas S."/>
            <person name="Wolfe K.H."/>
            <person name="Lopes M.R."/>
            <person name="Hittinger C.T."/>
            <person name="Goeker M."/>
            <person name="Salamov A.A."/>
            <person name="Wisecaver J.H."/>
            <person name="Long T.M."/>
            <person name="Calvey C.H."/>
            <person name="Aerts A.L."/>
            <person name="Barry K.W."/>
            <person name="Choi C."/>
            <person name="Clum A."/>
            <person name="Coughlan A.Y."/>
            <person name="Deshpande S."/>
            <person name="Douglass A.P."/>
            <person name="Hanson S.J."/>
            <person name="Klenk H.-P."/>
            <person name="LaButti K.M."/>
            <person name="Lapidus A."/>
            <person name="Lindquist E.A."/>
            <person name="Lipzen A.M."/>
            <person name="Meier-Kolthoff J.P."/>
            <person name="Ohm R.A."/>
            <person name="Otillar R.P."/>
            <person name="Pangilinan J.L."/>
            <person name="Peng Y."/>
            <person name="Rokas A."/>
            <person name="Rosa C.A."/>
            <person name="Scheuner C."/>
            <person name="Sibirny A.A."/>
            <person name="Slot J.C."/>
            <person name="Stielow J.B."/>
            <person name="Sun H."/>
            <person name="Kurtzman C.P."/>
            <person name="Blackwell M."/>
            <person name="Grigoriev I.V."/>
            <person name="Jeffries T.W."/>
        </authorList>
    </citation>
    <scope>NUCLEOTIDE SEQUENCE [LARGE SCALE GENOMIC DNA]</scope>
    <source>
        <strain evidence="24">NRRL Y-1626</strain>
    </source>
</reference>
<dbReference type="GO" id="GO:0009891">
    <property type="term" value="P:positive regulation of biosynthetic process"/>
    <property type="evidence" value="ECO:0007669"/>
    <property type="project" value="UniProtKB-ARBA"/>
</dbReference>
<comment type="catalytic activity">
    <reaction evidence="20">
        <text>[DNA-directed RNA polymerase] + ATP = phospho-[DNA-directed RNA polymerase] + ADP + H(+)</text>
        <dbReference type="Rhea" id="RHEA:10216"/>
        <dbReference type="Rhea" id="RHEA-COMP:11321"/>
        <dbReference type="Rhea" id="RHEA-COMP:11322"/>
        <dbReference type="ChEBI" id="CHEBI:15378"/>
        <dbReference type="ChEBI" id="CHEBI:30616"/>
        <dbReference type="ChEBI" id="CHEBI:43176"/>
        <dbReference type="ChEBI" id="CHEBI:68546"/>
        <dbReference type="ChEBI" id="CHEBI:456216"/>
        <dbReference type="EC" id="2.7.11.23"/>
    </reaction>
</comment>
<protein>
    <recommendedName>
        <fullName evidence="17">Cyclin-dependent kinase 8</fullName>
        <ecNumber evidence="4">2.7.11.22</ecNumber>
        <ecNumber evidence="3">2.7.11.23</ecNumber>
    </recommendedName>
</protein>
<name>A0A1B7THE3_9ASCO</name>
<feature type="region of interest" description="Disordered" evidence="21">
    <location>
        <begin position="112"/>
        <end position="149"/>
    </location>
</feature>
<dbReference type="EC" id="2.7.11.23" evidence="3"/>
<sequence length="866" mass="99889">MNNNNSSSGRKPQSEVISIEPYKKRRDTSRVSVLDEYDILGYIAAGTYGKVYKAKKTVNSTSKDDNLEQENKIHKINFNSDEDIELDEKVSKENELKHSSSFTFDLNQIKDSVSRSEEQTNNSSGENKSVHGGINETFNSTNKNTFKNNYPKKQKRLLINEGDEDILLNINSGQEYKPDLDHNSNNDDDHDNGGASIHKVTTINDLIDAKRGEIDFLRKQENKNKEDNNTNNDDDEDESSIYQTISHTLQEKRKKYKANIIAKQNKLLKKQEEENKLNSLKPPQFYAIKKFKTEREGFEAISYIGISQSACREMALCRELNNKHLTKLVGVFLENKSIYMVSEFAEYDLLQIIHAHSHPEKKYIGSKMLKSIMWQILDGLSYLHQNWIMHRDLKPANIMVSYDGCVKIGDLGLARKFNNLIQSLYTGDKVVVTIWYRAPELLLGVRHYTPAIDLWAVGCIFAELISLRPIFKGEEAKIDNKKTVPFQTSQFKRILEILGTPNKEEWVNLEKYPEYANLARFPQYKNNLTNWYLAAKGDDKTALELLNKLLIYDPTKRIDAENALSLNYFNCEPLPSLNIFEGLNYKYPPRKIHVNDNDIIGLINSKQAKANQQQQQQQQQQQAALQSSSQKPQNGLNGHLSNVNPGMIQQKINEMSHPSQVENNLSLLTEQQKKLYLKAESDLIKAAEKKLIARGETQEAIQHHLKLIRLKVAEETRKKILTQQNINKQKHVSEISNALDFDETLPVAEQFQKLSSILRSSLYRLLSMFKIPYNTTESNPELMKKMEKLQPFRTQFTTLQMKELSVIKFCYQKERQLKQQLQNNINLQQAYRSNSNQTQQQDQTNLVSNNTNKNIDLEPLMKKPKI</sequence>
<dbReference type="GO" id="GO:0016592">
    <property type="term" value="C:mediator complex"/>
    <property type="evidence" value="ECO:0007669"/>
    <property type="project" value="TreeGrafter"/>
</dbReference>
<feature type="compositionally biased region" description="Low complexity" evidence="21">
    <location>
        <begin position="610"/>
        <end position="633"/>
    </location>
</feature>
<keyword evidence="15" id="KW-0804">Transcription</keyword>
<keyword evidence="12" id="KW-0460">Magnesium</keyword>
<comment type="catalytic activity">
    <reaction evidence="19">
        <text>L-seryl-[protein] + ATP = O-phospho-L-seryl-[protein] + ADP + H(+)</text>
        <dbReference type="Rhea" id="RHEA:17989"/>
        <dbReference type="Rhea" id="RHEA-COMP:9863"/>
        <dbReference type="Rhea" id="RHEA-COMP:11604"/>
        <dbReference type="ChEBI" id="CHEBI:15378"/>
        <dbReference type="ChEBI" id="CHEBI:29999"/>
        <dbReference type="ChEBI" id="CHEBI:30616"/>
        <dbReference type="ChEBI" id="CHEBI:83421"/>
        <dbReference type="ChEBI" id="CHEBI:456216"/>
        <dbReference type="EC" id="2.7.11.22"/>
    </reaction>
</comment>
<evidence type="ECO:0000256" key="10">
    <source>
        <dbReference type="ARBA" id="ARBA00022777"/>
    </source>
</evidence>
<dbReference type="PANTHER" id="PTHR24056">
    <property type="entry name" value="CELL DIVISION PROTEIN KINASE"/>
    <property type="match status" value="1"/>
</dbReference>
<keyword evidence="7" id="KW-0808">Transferase</keyword>
<feature type="region of interest" description="Disordered" evidence="21">
    <location>
        <begin position="219"/>
        <end position="239"/>
    </location>
</feature>
<evidence type="ECO:0000256" key="19">
    <source>
        <dbReference type="ARBA" id="ARBA00048367"/>
    </source>
</evidence>
<organism evidence="23 24">
    <name type="scientific">Hanseniaspora valbyensis NRRL Y-1626</name>
    <dbReference type="NCBI Taxonomy" id="766949"/>
    <lineage>
        <taxon>Eukaryota</taxon>
        <taxon>Fungi</taxon>
        <taxon>Dikarya</taxon>
        <taxon>Ascomycota</taxon>
        <taxon>Saccharomycotina</taxon>
        <taxon>Saccharomycetes</taxon>
        <taxon>Saccharomycodales</taxon>
        <taxon>Saccharomycodaceae</taxon>
        <taxon>Hanseniaspora</taxon>
    </lineage>
</organism>
<dbReference type="OrthoDB" id="6284126at2759"/>
<keyword evidence="10 23" id="KW-0418">Kinase</keyword>
<evidence type="ECO:0000256" key="4">
    <source>
        <dbReference type="ARBA" id="ARBA00012425"/>
    </source>
</evidence>
<comment type="caution">
    <text evidence="23">The sequence shown here is derived from an EMBL/GenBank/DDBJ whole genome shotgun (WGS) entry which is preliminary data.</text>
</comment>
<evidence type="ECO:0000313" key="24">
    <source>
        <dbReference type="Proteomes" id="UP000092321"/>
    </source>
</evidence>
<proteinExistence type="inferred from homology"/>
<dbReference type="Gene3D" id="3.30.200.20">
    <property type="entry name" value="Phosphorylase Kinase, domain 1"/>
    <property type="match status" value="2"/>
</dbReference>
<evidence type="ECO:0000256" key="20">
    <source>
        <dbReference type="ARBA" id="ARBA00049280"/>
    </source>
</evidence>
<comment type="catalytic activity">
    <reaction evidence="18">
        <text>L-threonyl-[protein] + ATP = O-phospho-L-threonyl-[protein] + ADP + H(+)</text>
        <dbReference type="Rhea" id="RHEA:46608"/>
        <dbReference type="Rhea" id="RHEA-COMP:11060"/>
        <dbReference type="Rhea" id="RHEA-COMP:11605"/>
        <dbReference type="ChEBI" id="CHEBI:15378"/>
        <dbReference type="ChEBI" id="CHEBI:30013"/>
        <dbReference type="ChEBI" id="CHEBI:30616"/>
        <dbReference type="ChEBI" id="CHEBI:61977"/>
        <dbReference type="ChEBI" id="CHEBI:456216"/>
        <dbReference type="EC" id="2.7.11.22"/>
    </reaction>
</comment>
<keyword evidence="14" id="KW-0010">Activator</keyword>
<dbReference type="InterPro" id="IPR050108">
    <property type="entry name" value="CDK"/>
</dbReference>
<dbReference type="InterPro" id="IPR008271">
    <property type="entry name" value="Ser/Thr_kinase_AS"/>
</dbReference>
<evidence type="ECO:0000256" key="8">
    <source>
        <dbReference type="ARBA" id="ARBA00022723"/>
    </source>
</evidence>
<evidence type="ECO:0000256" key="13">
    <source>
        <dbReference type="ARBA" id="ARBA00023015"/>
    </source>
</evidence>
<feature type="region of interest" description="Disordered" evidence="21">
    <location>
        <begin position="177"/>
        <end position="197"/>
    </location>
</feature>
<feature type="compositionally biased region" description="Polar residues" evidence="21">
    <location>
        <begin position="634"/>
        <end position="644"/>
    </location>
</feature>